<keyword evidence="3" id="KW-1185">Reference proteome</keyword>
<proteinExistence type="predicted"/>
<sequence>MSPAVHRVALSVASRSVSGTASTRRYGVGRLRRWQVAAEDGTEVGEHAMGYDRASDKRVRNDVGGTAHGPVIQPV</sequence>
<evidence type="ECO:0000256" key="1">
    <source>
        <dbReference type="SAM" id="MobiDB-lite"/>
    </source>
</evidence>
<evidence type="ECO:0008006" key="4">
    <source>
        <dbReference type="Google" id="ProtNLM"/>
    </source>
</evidence>
<evidence type="ECO:0000313" key="2">
    <source>
        <dbReference type="EMBL" id="GGU98123.1"/>
    </source>
</evidence>
<dbReference type="EMBL" id="BMRP01000058">
    <property type="protein sequence ID" value="GGU98123.1"/>
    <property type="molecule type" value="Genomic_DNA"/>
</dbReference>
<name>A0ABQ2VM46_9ACTN</name>
<evidence type="ECO:0000313" key="3">
    <source>
        <dbReference type="Proteomes" id="UP000654471"/>
    </source>
</evidence>
<accession>A0ABQ2VM46</accession>
<dbReference type="Proteomes" id="UP000654471">
    <property type="component" value="Unassembled WGS sequence"/>
</dbReference>
<reference evidence="3" key="1">
    <citation type="journal article" date="2019" name="Int. J. Syst. Evol. Microbiol.">
        <title>The Global Catalogue of Microorganisms (GCM) 10K type strain sequencing project: providing services to taxonomists for standard genome sequencing and annotation.</title>
        <authorList>
            <consortium name="The Broad Institute Genomics Platform"/>
            <consortium name="The Broad Institute Genome Sequencing Center for Infectious Disease"/>
            <person name="Wu L."/>
            <person name="Ma J."/>
        </authorList>
    </citation>
    <scope>NUCLEOTIDE SEQUENCE [LARGE SCALE GENOMIC DNA]</scope>
    <source>
        <strain evidence="3">JCM 3399</strain>
    </source>
</reference>
<gene>
    <name evidence="2" type="ORF">GCM10010211_76780</name>
</gene>
<feature type="region of interest" description="Disordered" evidence="1">
    <location>
        <begin position="1"/>
        <end position="22"/>
    </location>
</feature>
<protein>
    <recommendedName>
        <fullName evidence="4">Transposase</fullName>
    </recommendedName>
</protein>
<feature type="compositionally biased region" description="Basic and acidic residues" evidence="1">
    <location>
        <begin position="47"/>
        <end position="61"/>
    </location>
</feature>
<organism evidence="2 3">
    <name type="scientific">Streptomyces albospinus</name>
    <dbReference type="NCBI Taxonomy" id="285515"/>
    <lineage>
        <taxon>Bacteria</taxon>
        <taxon>Bacillati</taxon>
        <taxon>Actinomycetota</taxon>
        <taxon>Actinomycetes</taxon>
        <taxon>Kitasatosporales</taxon>
        <taxon>Streptomycetaceae</taxon>
        <taxon>Streptomyces</taxon>
    </lineage>
</organism>
<feature type="compositionally biased region" description="Low complexity" evidence="1">
    <location>
        <begin position="1"/>
        <end position="18"/>
    </location>
</feature>
<feature type="region of interest" description="Disordered" evidence="1">
    <location>
        <begin position="47"/>
        <end position="75"/>
    </location>
</feature>
<comment type="caution">
    <text evidence="2">The sequence shown here is derived from an EMBL/GenBank/DDBJ whole genome shotgun (WGS) entry which is preliminary data.</text>
</comment>